<proteinExistence type="predicted"/>
<gene>
    <name evidence="1" type="ORF">HNR25_000363</name>
</gene>
<accession>A0A841E1P0</accession>
<name>A0A841E1P0_9ACTN</name>
<comment type="caution">
    <text evidence="1">The sequence shown here is derived from an EMBL/GenBank/DDBJ whole genome shotgun (WGS) entry which is preliminary data.</text>
</comment>
<dbReference type="RefSeq" id="WP_221457406.1">
    <property type="nucleotide sequence ID" value="NZ_BAABKT010000006.1"/>
</dbReference>
<dbReference type="EMBL" id="JACHLY010000001">
    <property type="protein sequence ID" value="MBB5996612.1"/>
    <property type="molecule type" value="Genomic_DNA"/>
</dbReference>
<sequence>MLHTLGLSMALAHQGAARGMAEHWASLTYLQALTQNEYGYLGLSSEGRETVGQHRAVQARELGNGIGLALAGIVLRRRYPDHRVSLVPADTTLLAGWSTLSPRHDAQPWRFRPEFFAEIWRPGDSSLIVPIVGRANHASGSKASYQQLAAASAHVEAVHIGEWNETPGMVFSSALLPRNGPLTVHALHAEGAGGWLGIPAPSDLDQRFREGNGPWVIRPPQEGGTEPPTVPGYHLRPEDFPWFRRVSARTAAAGLAAFVGSPATVTRYITNRQGRKRFGGHVHAVLGSNRGIRRVIRGIGVVGTDHVFRLNGTRVEAFSGVAEPLFGHLERGEVERYRREVYALRGSWPGTGLDRGTWNGPVSVHEDGSVLAIRRLPIDGS</sequence>
<protein>
    <submittedName>
        <fullName evidence="1">Uncharacterized protein</fullName>
    </submittedName>
</protein>
<keyword evidence="2" id="KW-1185">Reference proteome</keyword>
<organism evidence="1 2">
    <name type="scientific">Streptomonospora salina</name>
    <dbReference type="NCBI Taxonomy" id="104205"/>
    <lineage>
        <taxon>Bacteria</taxon>
        <taxon>Bacillati</taxon>
        <taxon>Actinomycetota</taxon>
        <taxon>Actinomycetes</taxon>
        <taxon>Streptosporangiales</taxon>
        <taxon>Nocardiopsidaceae</taxon>
        <taxon>Streptomonospora</taxon>
    </lineage>
</organism>
<evidence type="ECO:0000313" key="1">
    <source>
        <dbReference type="EMBL" id="MBB5996612.1"/>
    </source>
</evidence>
<dbReference type="Proteomes" id="UP000578077">
    <property type="component" value="Unassembled WGS sequence"/>
</dbReference>
<reference evidence="1 2" key="1">
    <citation type="submission" date="2020-08" db="EMBL/GenBank/DDBJ databases">
        <title>Sequencing the genomes of 1000 actinobacteria strains.</title>
        <authorList>
            <person name="Klenk H.-P."/>
        </authorList>
    </citation>
    <scope>NUCLEOTIDE SEQUENCE [LARGE SCALE GENOMIC DNA]</scope>
    <source>
        <strain evidence="1 2">DSM 44593</strain>
    </source>
</reference>
<dbReference type="AlphaFoldDB" id="A0A841E1P0"/>
<evidence type="ECO:0000313" key="2">
    <source>
        <dbReference type="Proteomes" id="UP000578077"/>
    </source>
</evidence>